<feature type="domain" description="Cytochrome c" evidence="9">
    <location>
        <begin position="44"/>
        <end position="114"/>
    </location>
</feature>
<evidence type="ECO:0000256" key="7">
    <source>
        <dbReference type="SAM" id="MobiDB-lite"/>
    </source>
</evidence>
<protein>
    <submittedName>
        <fullName evidence="10">C-type cytochrome</fullName>
    </submittedName>
</protein>
<evidence type="ECO:0000256" key="8">
    <source>
        <dbReference type="SAM" id="SignalP"/>
    </source>
</evidence>
<keyword evidence="2 6" id="KW-0349">Heme</keyword>
<keyword evidence="8" id="KW-0732">Signal</keyword>
<dbReference type="SUPFAM" id="SSF46626">
    <property type="entry name" value="Cytochrome c"/>
    <property type="match status" value="1"/>
</dbReference>
<dbReference type="EMBL" id="JBHUML010000002">
    <property type="protein sequence ID" value="MFD2705593.1"/>
    <property type="molecule type" value="Genomic_DNA"/>
</dbReference>
<dbReference type="PROSITE" id="PS51007">
    <property type="entry name" value="CYTC"/>
    <property type="match status" value="1"/>
</dbReference>
<reference evidence="11" key="1">
    <citation type="journal article" date="2019" name="Int. J. Syst. Evol. Microbiol.">
        <title>The Global Catalogue of Microorganisms (GCM) 10K type strain sequencing project: providing services to taxonomists for standard genome sequencing and annotation.</title>
        <authorList>
            <consortium name="The Broad Institute Genomics Platform"/>
            <consortium name="The Broad Institute Genome Sequencing Center for Infectious Disease"/>
            <person name="Wu L."/>
            <person name="Ma J."/>
        </authorList>
    </citation>
    <scope>NUCLEOTIDE SEQUENCE [LARGE SCALE GENOMIC DNA]</scope>
    <source>
        <strain evidence="11">KCTC 33792</strain>
    </source>
</reference>
<dbReference type="PROSITE" id="PS51257">
    <property type="entry name" value="PROKAR_LIPOPROTEIN"/>
    <property type="match status" value="1"/>
</dbReference>
<dbReference type="RefSeq" id="WP_380712843.1">
    <property type="nucleotide sequence ID" value="NZ_JBHUML010000002.1"/>
</dbReference>
<feature type="chain" id="PRO_5047266719" evidence="8">
    <location>
        <begin position="22"/>
        <end position="114"/>
    </location>
</feature>
<keyword evidence="1" id="KW-0813">Transport</keyword>
<dbReference type="Proteomes" id="UP001597520">
    <property type="component" value="Unassembled WGS sequence"/>
</dbReference>
<dbReference type="Gene3D" id="1.10.760.10">
    <property type="entry name" value="Cytochrome c-like domain"/>
    <property type="match status" value="1"/>
</dbReference>
<keyword evidence="3 6" id="KW-0479">Metal-binding</keyword>
<evidence type="ECO:0000256" key="3">
    <source>
        <dbReference type="ARBA" id="ARBA00022723"/>
    </source>
</evidence>
<feature type="region of interest" description="Disordered" evidence="7">
    <location>
        <begin position="22"/>
        <end position="50"/>
    </location>
</feature>
<dbReference type="PANTHER" id="PTHR37823:SF4">
    <property type="entry name" value="MENAQUINOL-CYTOCHROME C REDUCTASE CYTOCHROME B_C SUBUNIT"/>
    <property type="match status" value="1"/>
</dbReference>
<dbReference type="InterPro" id="IPR051811">
    <property type="entry name" value="Cytochrome_c550/c551-like"/>
</dbReference>
<evidence type="ECO:0000313" key="11">
    <source>
        <dbReference type="Proteomes" id="UP001597520"/>
    </source>
</evidence>
<evidence type="ECO:0000256" key="1">
    <source>
        <dbReference type="ARBA" id="ARBA00022448"/>
    </source>
</evidence>
<gene>
    <name evidence="10" type="ORF">ACFSUB_08940</name>
</gene>
<feature type="signal peptide" evidence="8">
    <location>
        <begin position="1"/>
        <end position="21"/>
    </location>
</feature>
<name>A0ABW5T224_9BACI</name>
<dbReference type="InterPro" id="IPR009056">
    <property type="entry name" value="Cyt_c-like_dom"/>
</dbReference>
<keyword evidence="5 6" id="KW-0408">Iron</keyword>
<dbReference type="PANTHER" id="PTHR37823">
    <property type="entry name" value="CYTOCHROME C-553-LIKE"/>
    <property type="match status" value="1"/>
</dbReference>
<keyword evidence="11" id="KW-1185">Reference proteome</keyword>
<sequence length="114" mass="11469">MMKKMVMTLVAAFVFALSACGGGGGGETEDSADSGGADSSGDSVDAEAARSAYDQNCLQCHGENLEGMNGPPLAGQDLSQDHVLSMIQNGAAGMPDSLVSGSEAENLAAWIANQ</sequence>
<evidence type="ECO:0000256" key="5">
    <source>
        <dbReference type="ARBA" id="ARBA00023004"/>
    </source>
</evidence>
<evidence type="ECO:0000259" key="9">
    <source>
        <dbReference type="PROSITE" id="PS51007"/>
    </source>
</evidence>
<dbReference type="Pfam" id="PF13442">
    <property type="entry name" value="Cytochrome_CBB3"/>
    <property type="match status" value="1"/>
</dbReference>
<keyword evidence="4" id="KW-0249">Electron transport</keyword>
<proteinExistence type="predicted"/>
<evidence type="ECO:0000256" key="2">
    <source>
        <dbReference type="ARBA" id="ARBA00022617"/>
    </source>
</evidence>
<evidence type="ECO:0000313" key="10">
    <source>
        <dbReference type="EMBL" id="MFD2705593.1"/>
    </source>
</evidence>
<accession>A0ABW5T224</accession>
<comment type="caution">
    <text evidence="10">The sequence shown here is derived from an EMBL/GenBank/DDBJ whole genome shotgun (WGS) entry which is preliminary data.</text>
</comment>
<organism evidence="10 11">
    <name type="scientific">Salibacterium lacus</name>
    <dbReference type="NCBI Taxonomy" id="1898109"/>
    <lineage>
        <taxon>Bacteria</taxon>
        <taxon>Bacillati</taxon>
        <taxon>Bacillota</taxon>
        <taxon>Bacilli</taxon>
        <taxon>Bacillales</taxon>
        <taxon>Bacillaceae</taxon>
    </lineage>
</organism>
<dbReference type="InterPro" id="IPR036909">
    <property type="entry name" value="Cyt_c-like_dom_sf"/>
</dbReference>
<evidence type="ECO:0000256" key="4">
    <source>
        <dbReference type="ARBA" id="ARBA00022982"/>
    </source>
</evidence>
<feature type="compositionally biased region" description="Low complexity" evidence="7">
    <location>
        <begin position="33"/>
        <end position="43"/>
    </location>
</feature>
<evidence type="ECO:0000256" key="6">
    <source>
        <dbReference type="PROSITE-ProRule" id="PRU00433"/>
    </source>
</evidence>